<dbReference type="EMBL" id="CP036262">
    <property type="protein sequence ID" value="QDS91890.1"/>
    <property type="molecule type" value="Genomic_DNA"/>
</dbReference>
<organism evidence="1 2">
    <name type="scientific">Roseimaritima multifibrata</name>
    <dbReference type="NCBI Taxonomy" id="1930274"/>
    <lineage>
        <taxon>Bacteria</taxon>
        <taxon>Pseudomonadati</taxon>
        <taxon>Planctomycetota</taxon>
        <taxon>Planctomycetia</taxon>
        <taxon>Pirellulales</taxon>
        <taxon>Pirellulaceae</taxon>
        <taxon>Roseimaritima</taxon>
    </lineage>
</organism>
<name>A0A517MAH0_9BACT</name>
<dbReference type="OrthoDB" id="8456019at2"/>
<keyword evidence="2" id="KW-1185">Reference proteome</keyword>
<gene>
    <name evidence="1" type="ORF">FF011L_06260</name>
</gene>
<evidence type="ECO:0000313" key="2">
    <source>
        <dbReference type="Proteomes" id="UP000320672"/>
    </source>
</evidence>
<protein>
    <submittedName>
        <fullName evidence="1">Uncharacterized protein</fullName>
    </submittedName>
</protein>
<reference evidence="1 2" key="1">
    <citation type="submission" date="2019-02" db="EMBL/GenBank/DDBJ databases">
        <title>Deep-cultivation of Planctomycetes and their phenomic and genomic characterization uncovers novel biology.</title>
        <authorList>
            <person name="Wiegand S."/>
            <person name="Jogler M."/>
            <person name="Boedeker C."/>
            <person name="Pinto D."/>
            <person name="Vollmers J."/>
            <person name="Rivas-Marin E."/>
            <person name="Kohn T."/>
            <person name="Peeters S.H."/>
            <person name="Heuer A."/>
            <person name="Rast P."/>
            <person name="Oberbeckmann S."/>
            <person name="Bunk B."/>
            <person name="Jeske O."/>
            <person name="Meyerdierks A."/>
            <person name="Storesund J.E."/>
            <person name="Kallscheuer N."/>
            <person name="Luecker S."/>
            <person name="Lage O.M."/>
            <person name="Pohl T."/>
            <person name="Merkel B.J."/>
            <person name="Hornburger P."/>
            <person name="Mueller R.-W."/>
            <person name="Bruemmer F."/>
            <person name="Labrenz M."/>
            <person name="Spormann A.M."/>
            <person name="Op den Camp H."/>
            <person name="Overmann J."/>
            <person name="Amann R."/>
            <person name="Jetten M.S.M."/>
            <person name="Mascher T."/>
            <person name="Medema M.H."/>
            <person name="Devos D.P."/>
            <person name="Kaster A.-K."/>
            <person name="Ovreas L."/>
            <person name="Rohde M."/>
            <person name="Galperin M.Y."/>
            <person name="Jogler C."/>
        </authorList>
    </citation>
    <scope>NUCLEOTIDE SEQUENCE [LARGE SCALE GENOMIC DNA]</scope>
    <source>
        <strain evidence="1 2">FF011L</strain>
    </source>
</reference>
<dbReference type="RefSeq" id="WP_145350072.1">
    <property type="nucleotide sequence ID" value="NZ_CP036262.1"/>
</dbReference>
<dbReference type="KEGG" id="rml:FF011L_06260"/>
<proteinExistence type="predicted"/>
<sequence>MPETTTERITQTAPQAAEPNWLSGGSFYDQCAEEELARRLDEIQAMDENWDGQGASAVNSDCISYAKMFCRRSVSYPVPKANPTSDGGVQLEWHVDDRSLEIEFDIANGQPVYICWDRNGAEPVEGEITIEDDQKVNSLISWVTGR</sequence>
<evidence type="ECO:0000313" key="1">
    <source>
        <dbReference type="EMBL" id="QDS91890.1"/>
    </source>
</evidence>
<dbReference type="AlphaFoldDB" id="A0A517MAH0"/>
<dbReference type="Proteomes" id="UP000320672">
    <property type="component" value="Chromosome"/>
</dbReference>
<accession>A0A517MAH0</accession>